<name>A0A3S4CC60_9PEZI</name>
<dbReference type="Proteomes" id="UP000289323">
    <property type="component" value="Unassembled WGS sequence"/>
</dbReference>
<evidence type="ECO:0000313" key="3">
    <source>
        <dbReference type="Proteomes" id="UP000289323"/>
    </source>
</evidence>
<accession>A0A3S4CC60</accession>
<dbReference type="SUPFAM" id="SSF56112">
    <property type="entry name" value="Protein kinase-like (PK-like)"/>
    <property type="match status" value="1"/>
</dbReference>
<dbReference type="EMBL" id="OUUZ01000018">
    <property type="protein sequence ID" value="SPQ27031.1"/>
    <property type="molecule type" value="Genomic_DNA"/>
</dbReference>
<organism evidence="2 3">
    <name type="scientific">Thermothielavioides terrestris</name>
    <dbReference type="NCBI Taxonomy" id="2587410"/>
    <lineage>
        <taxon>Eukaryota</taxon>
        <taxon>Fungi</taxon>
        <taxon>Dikarya</taxon>
        <taxon>Ascomycota</taxon>
        <taxon>Pezizomycotina</taxon>
        <taxon>Sordariomycetes</taxon>
        <taxon>Sordariomycetidae</taxon>
        <taxon>Sordariales</taxon>
        <taxon>Chaetomiaceae</taxon>
        <taxon>Thermothielavioides</taxon>
    </lineage>
</organism>
<sequence length="264" mass="30088">MDTLLSLDLGFDDCLYRIRRVSGTVNRVLYVTVTNLAIIPEEKRTYGPSVIKELSKLKEWNGDWKTLTVHMDGDRIWCETNAFLPHTVPKKHLLDIYPTYDLFSLELRRPVTHRVFEVSHEGRSCYLKIARFPHELRYLTRELDAYHALALADTGLAPKLLGYVFEETPDRVVGFLVESLEGRAAGVGDLESCREALHKLHRVLLHGDLCKYNIIITPDGPKFIDFEMSTPAADATGALLEEENEKLESQLADESGTGRPWYIE</sequence>
<evidence type="ECO:0000313" key="2">
    <source>
        <dbReference type="EMBL" id="SPQ27031.1"/>
    </source>
</evidence>
<feature type="domain" description="Aminoglycoside phosphotransferase" evidence="1">
    <location>
        <begin position="197"/>
        <end position="231"/>
    </location>
</feature>
<protein>
    <submittedName>
        <fullName evidence="2">8f74d80c-9d20-4583-b429-502a4e2bdbf8</fullName>
    </submittedName>
</protein>
<dbReference type="Gene3D" id="1.10.510.10">
    <property type="entry name" value="Transferase(Phosphotransferase) domain 1"/>
    <property type="match status" value="1"/>
</dbReference>
<gene>
    <name evidence="2" type="ORF">TT172_LOCUS9450</name>
</gene>
<reference evidence="2 3" key="1">
    <citation type="submission" date="2018-04" db="EMBL/GenBank/DDBJ databases">
        <authorList>
            <person name="Huttner S."/>
            <person name="Dainat J."/>
        </authorList>
    </citation>
    <scope>NUCLEOTIDE SEQUENCE [LARGE SCALE GENOMIC DNA]</scope>
</reference>
<evidence type="ECO:0000259" key="1">
    <source>
        <dbReference type="Pfam" id="PF01636"/>
    </source>
</evidence>
<dbReference type="Pfam" id="PF01636">
    <property type="entry name" value="APH"/>
    <property type="match status" value="1"/>
</dbReference>
<proteinExistence type="predicted"/>
<dbReference type="InterPro" id="IPR002575">
    <property type="entry name" value="Aminoglycoside_PTrfase"/>
</dbReference>
<dbReference type="AlphaFoldDB" id="A0A3S4CC60"/>
<dbReference type="InterPro" id="IPR011009">
    <property type="entry name" value="Kinase-like_dom_sf"/>
</dbReference>